<reference evidence="4" key="1">
    <citation type="submission" date="2021-06" db="EMBL/GenBank/DDBJ databases">
        <authorList>
            <person name="Kallberg Y."/>
            <person name="Tangrot J."/>
            <person name="Rosling A."/>
        </authorList>
    </citation>
    <scope>NUCLEOTIDE SEQUENCE</scope>
    <source>
        <strain evidence="4">IN212</strain>
    </source>
</reference>
<dbReference type="Gene3D" id="2.130.10.30">
    <property type="entry name" value="Regulator of chromosome condensation 1/beta-lactamase-inhibitor protein II"/>
    <property type="match status" value="2"/>
</dbReference>
<comment type="caution">
    <text evidence="4">The sequence shown here is derived from an EMBL/GenBank/DDBJ whole genome shotgun (WGS) entry which is preliminary data.</text>
</comment>
<dbReference type="OrthoDB" id="5370059at2759"/>
<evidence type="ECO:0000313" key="5">
    <source>
        <dbReference type="Proteomes" id="UP000789396"/>
    </source>
</evidence>
<dbReference type="InterPro" id="IPR051625">
    <property type="entry name" value="Signaling_Regulatory_Domain"/>
</dbReference>
<keyword evidence="1" id="KW-0677">Repeat</keyword>
<dbReference type="InterPro" id="IPR000408">
    <property type="entry name" value="Reg_chr_condens"/>
</dbReference>
<feature type="repeat" description="RCC1" evidence="2">
    <location>
        <begin position="326"/>
        <end position="400"/>
    </location>
</feature>
<organism evidence="4 5">
    <name type="scientific">Racocetra fulgida</name>
    <dbReference type="NCBI Taxonomy" id="60492"/>
    <lineage>
        <taxon>Eukaryota</taxon>
        <taxon>Fungi</taxon>
        <taxon>Fungi incertae sedis</taxon>
        <taxon>Mucoromycota</taxon>
        <taxon>Glomeromycotina</taxon>
        <taxon>Glomeromycetes</taxon>
        <taxon>Diversisporales</taxon>
        <taxon>Gigasporaceae</taxon>
        <taxon>Racocetra</taxon>
    </lineage>
</organism>
<dbReference type="PRINTS" id="PR00633">
    <property type="entry name" value="RCCNDNSATION"/>
</dbReference>
<keyword evidence="5" id="KW-1185">Reference proteome</keyword>
<evidence type="ECO:0000313" key="4">
    <source>
        <dbReference type="EMBL" id="CAG8478118.1"/>
    </source>
</evidence>
<feature type="repeat" description="RCC1" evidence="2">
    <location>
        <begin position="6"/>
        <end position="68"/>
    </location>
</feature>
<evidence type="ECO:0000259" key="3">
    <source>
        <dbReference type="Pfam" id="PF25390"/>
    </source>
</evidence>
<name>A0A9N8WBX5_9GLOM</name>
<feature type="repeat" description="RCC1" evidence="2">
    <location>
        <begin position="272"/>
        <end position="325"/>
    </location>
</feature>
<dbReference type="PANTHER" id="PTHR22872">
    <property type="entry name" value="BTK-BINDING PROTEIN-RELATED"/>
    <property type="match status" value="1"/>
</dbReference>
<feature type="domain" description="RCC1-like" evidence="3">
    <location>
        <begin position="7"/>
        <end position="443"/>
    </location>
</feature>
<dbReference type="EMBL" id="CAJVPZ010000860">
    <property type="protein sequence ID" value="CAG8478118.1"/>
    <property type="molecule type" value="Genomic_DNA"/>
</dbReference>
<dbReference type="InterPro" id="IPR009091">
    <property type="entry name" value="RCC1/BLIP-II"/>
</dbReference>
<feature type="repeat" description="RCC1" evidence="2">
    <location>
        <begin position="401"/>
        <end position="452"/>
    </location>
</feature>
<evidence type="ECO:0000256" key="2">
    <source>
        <dbReference type="PROSITE-ProRule" id="PRU00235"/>
    </source>
</evidence>
<dbReference type="PROSITE" id="PS00626">
    <property type="entry name" value="RCC1_2"/>
    <property type="match status" value="1"/>
</dbReference>
<dbReference type="Proteomes" id="UP000789396">
    <property type="component" value="Unassembled WGS sequence"/>
</dbReference>
<dbReference type="InterPro" id="IPR058923">
    <property type="entry name" value="RCC1-like_dom"/>
</dbReference>
<dbReference type="AlphaFoldDB" id="A0A9N8WBX5"/>
<sequence>MSIKNDQLLAFGSNGHGQLGIGTNIDVNVPTECLFSSLNQVRDLILNNEFPPIIISGGGNHSAFITHNGELWMSGLNSDGQCGSLNSNIVTTATQKQISLATIYHKVILKDPENKMEIKWKYVACGWAFTVAIAQKHGLVYTFGKGLHGELGCGNLIKSSNNQILQIENLQEIKKVVCGLRHCIGLTNDGICFGWGSNKYGQLGPSQKDSEHYNAKELVQEKLNISELSEKIKTAKKDECYFKPIKILIGIEEKIEDIACGQHHTLVLTCTGQVYTFGLNKYGQLGYASPLKIQNCMIPKQVTNLPSKVINISCGWNTSMVLCDDNKVLMWGRNDHGQLGKVNAEINDPNENKEIKENESGYTHNPVPLYYLPQYVLFPKSSKIQSCTCGSEHSLVISTSNECFSWGWNEHGNCGIGNNIDQWTPVKINLSNKHIIKKIGTGSKNGSTYSNPSYACLQKTFRFRIGDLVYYACLGLGAGFETGFS</sequence>
<evidence type="ECO:0000256" key="1">
    <source>
        <dbReference type="ARBA" id="ARBA00022737"/>
    </source>
</evidence>
<gene>
    <name evidence="4" type="ORF">RFULGI_LOCUS1419</name>
</gene>
<dbReference type="Pfam" id="PF25390">
    <property type="entry name" value="WD40_RLD"/>
    <property type="match status" value="1"/>
</dbReference>
<feature type="repeat" description="RCC1" evidence="2">
    <location>
        <begin position="190"/>
        <end position="271"/>
    </location>
</feature>
<protein>
    <submittedName>
        <fullName evidence="4">16723_t:CDS:1</fullName>
    </submittedName>
</protein>
<dbReference type="SUPFAM" id="SSF50985">
    <property type="entry name" value="RCC1/BLIP-II"/>
    <property type="match status" value="2"/>
</dbReference>
<proteinExistence type="predicted"/>
<accession>A0A9N8WBX5</accession>
<dbReference type="PROSITE" id="PS50012">
    <property type="entry name" value="RCC1_3"/>
    <property type="match status" value="6"/>
</dbReference>
<feature type="repeat" description="RCC1" evidence="2">
    <location>
        <begin position="138"/>
        <end position="189"/>
    </location>
</feature>